<feature type="compositionally biased region" description="Polar residues" evidence="1">
    <location>
        <begin position="673"/>
        <end position="701"/>
    </location>
</feature>
<feature type="region of interest" description="Disordered" evidence="1">
    <location>
        <begin position="673"/>
        <end position="707"/>
    </location>
</feature>
<reference evidence="3" key="1">
    <citation type="journal article" date="2014" name="Int. J. Syst. Evol. Microbiol.">
        <title>Complete genome of a new Firmicutes species belonging to the dominant human colonic microbiota ('Ruminococcus bicirculans') reveals two chromosomes and a selective capacity to utilize plant glucans.</title>
        <authorList>
            <consortium name="NISC Comparative Sequencing Program"/>
            <person name="Wegmann U."/>
            <person name="Louis P."/>
            <person name="Goesmann A."/>
            <person name="Henrissat B."/>
            <person name="Duncan S.H."/>
            <person name="Flint H.J."/>
        </authorList>
    </citation>
    <scope>NUCLEOTIDE SEQUENCE</scope>
    <source>
        <strain evidence="3">VKM B-1499</strain>
    </source>
</reference>
<keyword evidence="4" id="KW-1185">Reference proteome</keyword>
<gene>
    <name evidence="3" type="ORF">GCM10017620_24610</name>
</gene>
<sequence>MAGSATVGALRVVLGLDSGAFTDGLKGAQRQLKQVGGQMQSVGAGLATAGAAATAGITAPFIALGFHLLQGSQDAAAAAAQVNAALTSMGGASGKTSEELAKTAEALRDLTGIDDDLILQDVTANLLTFGNIAGPTFDRAQAAILDLSARLGGDLQSATLMVGKALNDPVRGLTALRRTGIQFTAQQEEQIKAMAAVGDTAGAQAVMLAELERQFGGAAKAAADADMWTPLKTALMDLEGAFEPIVRDVVTPLVAKVAELARSFANVNPEVLKFVAVGAAIAAAIGPMLIALGAMVASAGALTAAFAGGGFLAGILPFLGPIGLGIAAVTAAFVLWGDEIVPMLQVFAGQLAETLGPKIQPLLAAVNGAVQALGGVFAAIFAGGDGSASVNLKAFGEVIARVLGAAVDLVTGAVNVITQIFRALGALLRGDFSTMWNALGSAVRALVTGVLNAFETLFPGVIGSVSKLVEGVTTWLRERLGAVLQWVIDKAKAVGDAFFKLYDAVVGHSYIPDMVEEIGDWIAKLQGNMVAPVEGMTSQAAAAFDGMSSDINSTLEGLFKSIGSKDWKGVLGSLLELGGSAGGGQFSKWTDIGKSVLNAFGGGLPGFKTGGSFTVGGSGGADSQITAFRSTPGEMVDVRRPGQTSGGAGGYFDLRGAVMTADLLEQMNRIGQTSESNANHWSTSNVPGLSQSQTAKQQQYTVGRKRR</sequence>
<feature type="transmembrane region" description="Helical" evidence="2">
    <location>
        <begin position="274"/>
        <end position="299"/>
    </location>
</feature>
<accession>A0ABQ5TAS9</accession>
<keyword evidence="2" id="KW-0812">Transmembrane</keyword>
<evidence type="ECO:0000256" key="2">
    <source>
        <dbReference type="SAM" id="Phobius"/>
    </source>
</evidence>
<evidence type="ECO:0000313" key="3">
    <source>
        <dbReference type="EMBL" id="GLK49488.1"/>
    </source>
</evidence>
<evidence type="ECO:0000256" key="1">
    <source>
        <dbReference type="SAM" id="MobiDB-lite"/>
    </source>
</evidence>
<keyword evidence="2" id="KW-1133">Transmembrane helix</keyword>
<proteinExistence type="predicted"/>
<dbReference type="Proteomes" id="UP001143509">
    <property type="component" value="Unassembled WGS sequence"/>
</dbReference>
<organism evidence="3 4">
    <name type="scientific">Brevundimonas intermedia</name>
    <dbReference type="NCBI Taxonomy" id="74315"/>
    <lineage>
        <taxon>Bacteria</taxon>
        <taxon>Pseudomonadati</taxon>
        <taxon>Pseudomonadota</taxon>
        <taxon>Alphaproteobacteria</taxon>
        <taxon>Caulobacterales</taxon>
        <taxon>Caulobacteraceae</taxon>
        <taxon>Brevundimonas</taxon>
    </lineage>
</organism>
<name>A0ABQ5TAS9_9CAUL</name>
<reference evidence="3" key="2">
    <citation type="submission" date="2023-01" db="EMBL/GenBank/DDBJ databases">
        <authorList>
            <person name="Sun Q."/>
            <person name="Evtushenko L."/>
        </authorList>
    </citation>
    <scope>NUCLEOTIDE SEQUENCE</scope>
    <source>
        <strain evidence="3">VKM B-1499</strain>
    </source>
</reference>
<comment type="caution">
    <text evidence="3">The sequence shown here is derived from an EMBL/GenBank/DDBJ whole genome shotgun (WGS) entry which is preliminary data.</text>
</comment>
<keyword evidence="2" id="KW-0472">Membrane</keyword>
<feature type="transmembrane region" description="Helical" evidence="2">
    <location>
        <begin position="311"/>
        <end position="336"/>
    </location>
</feature>
<dbReference type="EMBL" id="BSFD01000009">
    <property type="protein sequence ID" value="GLK49488.1"/>
    <property type="molecule type" value="Genomic_DNA"/>
</dbReference>
<evidence type="ECO:0000313" key="4">
    <source>
        <dbReference type="Proteomes" id="UP001143509"/>
    </source>
</evidence>
<evidence type="ECO:0008006" key="5">
    <source>
        <dbReference type="Google" id="ProtNLM"/>
    </source>
</evidence>
<dbReference type="RefSeq" id="WP_271165683.1">
    <property type="nucleotide sequence ID" value="NZ_BSFD01000009.1"/>
</dbReference>
<protein>
    <recommendedName>
        <fullName evidence="5">Phage tail tape measure protein</fullName>
    </recommendedName>
</protein>